<keyword evidence="6" id="KW-0378">Hydrolase</keyword>
<dbReference type="GO" id="GO:0016887">
    <property type="term" value="F:ATP hydrolysis activity"/>
    <property type="evidence" value="ECO:0007669"/>
    <property type="project" value="UniProtKB-UniRule"/>
</dbReference>
<accession>A0A8A4TI34</accession>
<dbReference type="GO" id="GO:0005524">
    <property type="term" value="F:ATP binding"/>
    <property type="evidence" value="ECO:0007669"/>
    <property type="project" value="UniProtKB-UniRule"/>
</dbReference>
<evidence type="ECO:0000313" key="7">
    <source>
        <dbReference type="EMBL" id="QTD48491.1"/>
    </source>
</evidence>
<dbReference type="RefSeq" id="WP_272932409.1">
    <property type="nucleotide sequence ID" value="NZ_CP071793.1"/>
</dbReference>
<dbReference type="CDD" id="cd02037">
    <property type="entry name" value="Mrp_NBP35"/>
    <property type="match status" value="1"/>
</dbReference>
<evidence type="ECO:0000313" key="8">
    <source>
        <dbReference type="Proteomes" id="UP000663929"/>
    </source>
</evidence>
<dbReference type="GO" id="GO:0051539">
    <property type="term" value="F:4 iron, 4 sulfur cluster binding"/>
    <property type="evidence" value="ECO:0007669"/>
    <property type="project" value="TreeGrafter"/>
</dbReference>
<comment type="function">
    <text evidence="6">Binds and transfers iron-sulfur (Fe-S) clusters to target apoproteins. Can hydrolyze ATP.</text>
</comment>
<dbReference type="InterPro" id="IPR019591">
    <property type="entry name" value="Mrp/NBP35_ATP-bd"/>
</dbReference>
<organism evidence="7 8">
    <name type="scientific">Sulfidibacter corallicola</name>
    <dbReference type="NCBI Taxonomy" id="2818388"/>
    <lineage>
        <taxon>Bacteria</taxon>
        <taxon>Pseudomonadati</taxon>
        <taxon>Acidobacteriota</taxon>
        <taxon>Holophagae</taxon>
        <taxon>Acanthopleuribacterales</taxon>
        <taxon>Acanthopleuribacteraceae</taxon>
        <taxon>Sulfidibacter</taxon>
    </lineage>
</organism>
<dbReference type="PANTHER" id="PTHR42961:SF2">
    <property type="entry name" value="IRON-SULFUR PROTEIN NUBPL"/>
    <property type="match status" value="1"/>
</dbReference>
<dbReference type="KEGG" id="scor:J3U87_23170"/>
<comment type="subunit">
    <text evidence="6">Homodimer.</text>
</comment>
<keyword evidence="1 6" id="KW-0479">Metal-binding</keyword>
<dbReference type="AlphaFoldDB" id="A0A8A4TI34"/>
<dbReference type="InterPro" id="IPR027417">
    <property type="entry name" value="P-loop_NTPase"/>
</dbReference>
<evidence type="ECO:0000256" key="3">
    <source>
        <dbReference type="ARBA" id="ARBA00022840"/>
    </source>
</evidence>
<dbReference type="Gene3D" id="3.40.50.300">
    <property type="entry name" value="P-loop containing nucleotide triphosphate hydrolases"/>
    <property type="match status" value="1"/>
</dbReference>
<dbReference type="GO" id="GO:0016226">
    <property type="term" value="P:iron-sulfur cluster assembly"/>
    <property type="evidence" value="ECO:0007669"/>
    <property type="project" value="InterPro"/>
</dbReference>
<evidence type="ECO:0000256" key="4">
    <source>
        <dbReference type="ARBA" id="ARBA00023004"/>
    </source>
</evidence>
<evidence type="ECO:0000256" key="2">
    <source>
        <dbReference type="ARBA" id="ARBA00022741"/>
    </source>
</evidence>
<keyword evidence="8" id="KW-1185">Reference proteome</keyword>
<dbReference type="SUPFAM" id="SSF52540">
    <property type="entry name" value="P-loop containing nucleoside triphosphate hydrolases"/>
    <property type="match status" value="1"/>
</dbReference>
<name>A0A8A4TI34_SULCO</name>
<reference evidence="7" key="1">
    <citation type="submission" date="2021-03" db="EMBL/GenBank/DDBJ databases">
        <title>Acanthopleuribacteraceae sp. M133.</title>
        <authorList>
            <person name="Wang G."/>
        </authorList>
    </citation>
    <scope>NUCLEOTIDE SEQUENCE</scope>
    <source>
        <strain evidence="7">M133</strain>
    </source>
</reference>
<sequence length="300" mass="32498">MAKRYRDIVGDGGSDVDGQLEQLRHRLSSRLASIRHVVAVMSGKGGVGKSTLTTNLAAGLAMKGHAVGVADADIYGPSLARMLGVAERRPKPGRDGVAPPRTVLDIKVMSMALFLEDAQAPVVFRGPSREAFTWKGMLEMHALREFLADTDWGELDYLLIDLPPGTNQFATLHDLIRPAGSLVVSLPNRLSREVVGRSLVLARQVLKAPMLGVVENMAGYFCNGCLSRQPLFDRQAEADYDGLPILGRIPFDPRFVDACDAGRPYLLDYADAPPGQDLMGLCDRLCDRLATVASAKEPCL</sequence>
<dbReference type="Pfam" id="PF10609">
    <property type="entry name" value="ParA"/>
    <property type="match status" value="1"/>
</dbReference>
<evidence type="ECO:0000256" key="1">
    <source>
        <dbReference type="ARBA" id="ARBA00022723"/>
    </source>
</evidence>
<evidence type="ECO:0000256" key="5">
    <source>
        <dbReference type="ARBA" id="ARBA00023014"/>
    </source>
</evidence>
<proteinExistence type="inferred from homology"/>
<keyword evidence="4 6" id="KW-0408">Iron</keyword>
<dbReference type="GO" id="GO:0140663">
    <property type="term" value="F:ATP-dependent FeS chaperone activity"/>
    <property type="evidence" value="ECO:0007669"/>
    <property type="project" value="InterPro"/>
</dbReference>
<gene>
    <name evidence="7" type="ORF">J3U87_23170</name>
</gene>
<keyword evidence="3 6" id="KW-0067">ATP-binding</keyword>
<dbReference type="HAMAP" id="MF_02040">
    <property type="entry name" value="Mrp_NBP35"/>
    <property type="match status" value="1"/>
</dbReference>
<keyword evidence="2 6" id="KW-0547">Nucleotide-binding</keyword>
<feature type="binding site" evidence="6">
    <location>
        <begin position="43"/>
        <end position="50"/>
    </location>
    <ligand>
        <name>ATP</name>
        <dbReference type="ChEBI" id="CHEBI:30616"/>
    </ligand>
</feature>
<dbReference type="Proteomes" id="UP000663929">
    <property type="component" value="Chromosome"/>
</dbReference>
<keyword evidence="5 6" id="KW-0411">Iron-sulfur</keyword>
<dbReference type="GO" id="GO:0046872">
    <property type="term" value="F:metal ion binding"/>
    <property type="evidence" value="ECO:0007669"/>
    <property type="project" value="UniProtKB-KW"/>
</dbReference>
<dbReference type="InterPro" id="IPR044304">
    <property type="entry name" value="NUBPL-like"/>
</dbReference>
<comment type="similarity">
    <text evidence="6">Belongs to the Mrp/NBP35 ATP-binding proteins family.</text>
</comment>
<evidence type="ECO:0000256" key="6">
    <source>
        <dbReference type="HAMAP-Rule" id="MF_02040"/>
    </source>
</evidence>
<dbReference type="EMBL" id="CP071793">
    <property type="protein sequence ID" value="QTD48491.1"/>
    <property type="molecule type" value="Genomic_DNA"/>
</dbReference>
<protein>
    <recommendedName>
        <fullName evidence="6">Iron-sulfur cluster carrier protein</fullName>
    </recommendedName>
</protein>
<dbReference type="PANTHER" id="PTHR42961">
    <property type="entry name" value="IRON-SULFUR PROTEIN NUBPL"/>
    <property type="match status" value="1"/>
</dbReference>
<dbReference type="InterPro" id="IPR033756">
    <property type="entry name" value="YlxH/NBP35"/>
</dbReference>